<dbReference type="PRINTS" id="PR00702">
    <property type="entry name" value="ACRIFLAVINRP"/>
</dbReference>
<dbReference type="EMBL" id="JAEQMY010000024">
    <property type="protein sequence ID" value="MBL0405619.1"/>
    <property type="molecule type" value="Genomic_DNA"/>
</dbReference>
<accession>A0A936ZEV7</accession>
<comment type="caution">
    <text evidence="2">The sequence shown here is derived from an EMBL/GenBank/DDBJ whole genome shotgun (WGS) entry which is preliminary data.</text>
</comment>
<dbReference type="SUPFAM" id="SSF82714">
    <property type="entry name" value="Multidrug efflux transporter AcrB TolC docking domain, DN and DC subdomains"/>
    <property type="match status" value="2"/>
</dbReference>
<feature type="transmembrane region" description="Helical" evidence="1">
    <location>
        <begin position="12"/>
        <end position="29"/>
    </location>
</feature>
<keyword evidence="3" id="KW-1185">Reference proteome</keyword>
<dbReference type="Pfam" id="PF00873">
    <property type="entry name" value="ACR_tran"/>
    <property type="match status" value="1"/>
</dbReference>
<dbReference type="AlphaFoldDB" id="A0A936ZEV7"/>
<dbReference type="Gene3D" id="3.30.2090.10">
    <property type="entry name" value="Multidrug efflux transporter AcrB TolC docking domain, DN and DC subdomains"/>
    <property type="match status" value="2"/>
</dbReference>
<feature type="transmembrane region" description="Helical" evidence="1">
    <location>
        <begin position="988"/>
        <end position="1014"/>
    </location>
</feature>
<dbReference type="Gene3D" id="3.30.70.1430">
    <property type="entry name" value="Multidrug efflux transporter AcrB pore domain"/>
    <property type="match status" value="2"/>
</dbReference>
<dbReference type="Proteomes" id="UP000605848">
    <property type="component" value="Unassembled WGS sequence"/>
</dbReference>
<dbReference type="SUPFAM" id="SSF82693">
    <property type="entry name" value="Multidrug efflux transporter AcrB pore domain, PN1, PN2, PC1 and PC2 subdomains"/>
    <property type="match status" value="3"/>
</dbReference>
<sequence length="1041" mass="110901">MFLTRISINNPVFATMMMVAILVVGLFSYQRLGVDQFPDVDIPTVVVTASYPGASPEAVESDVTRKIEDAINTISGLDTLTSRSVEGRSIVIAQFTLDTPAAVAVQDVREKVAGIRGQLRDEVNDPTVTRFDPDSAPIVSVALESPSRSLRGLTALADEVVLKRIQTVRGVGSATIVGGVKRQVEVRLKPDRMQALAIGVDQVVATIRSENQDLPAGNVTRGREDKVVQIEGSVKEPREIGNFIVAQRGGSPVRLSEVADVIDGQEEKTNLALFNGKPALAVDVVKVQGANTIEVADGVFRAVRELKSSLPPDVEMSVVKDSSKGIRSSVHNVRSTMLEGAVLTVAIVFLFLHSWRSTVITGLTLPISVIGTFGALAFMGFTLNSMTLMALSLAIGILIDDAIVVRENIARHLEMGAGHFEAALKGTQEIGLAVVATTLAIVAVFAPVAFMGGIIGKFFFQFGITVSVAVLISLFVSFTLDPMLSSVWHDPSIGRKPRGVIGWMARLSDGLTAGILAVYRPLMRFSLRRRWVVMVAAVGIFVGSFGLVPMIGVEFVPTADMGEMTVKVSAPVGSSLEYTETKARQAEAAIKEFPEVDFTYAAINSGQAAGKNEASIAITLRPIHERARSATELVDLMRERLRAIPGIALAVSLPGVGDGKPVQVSIQGPNLDELARVAQESAAIMAKVPGVVDMESSLKAARPTIAVSLDRELASDLGISLQQVSDTLRPLLSGEDASSFRASNGENYDVNVRLPETGRESREDLSRLYIASRLTNEDGTPRMVALREVARLEPGVGPSQINRRDLAREVQITANVSGRAAGDVTREIGAALKDVKLPAGYQFVSGGSAKNIEETSGYAGSALLLAVVFIYIILASQFGSFLQPLAIMASLPLSLVGVFLGLLAWGSTLNMMSAIGFIMLMGLVVKNAILLVDFVNQARKAGMERSAAIMQAAEVRLRPILMTTLAMIFGMIPMALGLGEGGSQRAGMAHAVIGGLISSTILTLVVVPVALTLLEDMARKLGFGRKARSEFDKTPMLEAAE</sequence>
<dbReference type="GO" id="GO:0042910">
    <property type="term" value="F:xenobiotic transmembrane transporter activity"/>
    <property type="evidence" value="ECO:0007669"/>
    <property type="project" value="TreeGrafter"/>
</dbReference>
<feature type="transmembrane region" description="Helical" evidence="1">
    <location>
        <begin position="430"/>
        <end position="451"/>
    </location>
</feature>
<keyword evidence="1" id="KW-0812">Transmembrane</keyword>
<proteinExistence type="predicted"/>
<feature type="transmembrane region" description="Helical" evidence="1">
    <location>
        <begin position="531"/>
        <end position="551"/>
    </location>
</feature>
<feature type="transmembrane region" description="Helical" evidence="1">
    <location>
        <begin position="885"/>
        <end position="905"/>
    </location>
</feature>
<dbReference type="InterPro" id="IPR001036">
    <property type="entry name" value="Acrflvin-R"/>
</dbReference>
<dbReference type="GO" id="GO:0005886">
    <property type="term" value="C:plasma membrane"/>
    <property type="evidence" value="ECO:0007669"/>
    <property type="project" value="TreeGrafter"/>
</dbReference>
<feature type="transmembrane region" description="Helical" evidence="1">
    <location>
        <begin position="858"/>
        <end position="878"/>
    </location>
</feature>
<feature type="transmembrane region" description="Helical" evidence="1">
    <location>
        <begin position="458"/>
        <end position="480"/>
    </location>
</feature>
<keyword evidence="1" id="KW-1133">Transmembrane helix</keyword>
<evidence type="ECO:0000256" key="1">
    <source>
        <dbReference type="SAM" id="Phobius"/>
    </source>
</evidence>
<feature type="transmembrane region" description="Helical" evidence="1">
    <location>
        <begin position="359"/>
        <end position="381"/>
    </location>
</feature>
<dbReference type="InterPro" id="IPR027463">
    <property type="entry name" value="AcrB_DN_DC_subdom"/>
</dbReference>
<dbReference type="PANTHER" id="PTHR32063:SF0">
    <property type="entry name" value="SWARMING MOTILITY PROTEIN SWRC"/>
    <property type="match status" value="1"/>
</dbReference>
<name>A0A936ZEV7_9HYPH</name>
<feature type="transmembrane region" description="Helical" evidence="1">
    <location>
        <begin position="336"/>
        <end position="353"/>
    </location>
</feature>
<organism evidence="2 3">
    <name type="scientific">Microvirga aerilata</name>
    <dbReference type="NCBI Taxonomy" id="670292"/>
    <lineage>
        <taxon>Bacteria</taxon>
        <taxon>Pseudomonadati</taxon>
        <taxon>Pseudomonadota</taxon>
        <taxon>Alphaproteobacteria</taxon>
        <taxon>Hyphomicrobiales</taxon>
        <taxon>Methylobacteriaceae</taxon>
        <taxon>Microvirga</taxon>
    </lineage>
</organism>
<evidence type="ECO:0000313" key="3">
    <source>
        <dbReference type="Proteomes" id="UP000605848"/>
    </source>
</evidence>
<dbReference type="PANTHER" id="PTHR32063">
    <property type="match status" value="1"/>
</dbReference>
<evidence type="ECO:0000313" key="2">
    <source>
        <dbReference type="EMBL" id="MBL0405619.1"/>
    </source>
</evidence>
<dbReference type="SUPFAM" id="SSF82866">
    <property type="entry name" value="Multidrug efflux transporter AcrB transmembrane domain"/>
    <property type="match status" value="2"/>
</dbReference>
<dbReference type="RefSeq" id="WP_202061723.1">
    <property type="nucleotide sequence ID" value="NZ_JAEQMY010000024.1"/>
</dbReference>
<keyword evidence="1" id="KW-0472">Membrane</keyword>
<reference evidence="2" key="1">
    <citation type="submission" date="2021-01" db="EMBL/GenBank/DDBJ databases">
        <title>Microvirga sp.</title>
        <authorList>
            <person name="Kim M.K."/>
        </authorList>
    </citation>
    <scope>NUCLEOTIDE SEQUENCE</scope>
    <source>
        <strain evidence="2">5420S-16</strain>
    </source>
</reference>
<feature type="transmembrane region" description="Helical" evidence="1">
    <location>
        <begin position="911"/>
        <end position="936"/>
    </location>
</feature>
<feature type="transmembrane region" description="Helical" evidence="1">
    <location>
        <begin position="500"/>
        <end position="519"/>
    </location>
</feature>
<protein>
    <submittedName>
        <fullName evidence="2">Efflux RND transporter permease subunit</fullName>
    </submittedName>
</protein>
<gene>
    <name evidence="2" type="ORF">JKG68_16755</name>
</gene>
<dbReference type="Gene3D" id="3.30.70.1440">
    <property type="entry name" value="Multidrug efflux transporter AcrB pore domain"/>
    <property type="match status" value="1"/>
</dbReference>
<dbReference type="Gene3D" id="1.20.1640.10">
    <property type="entry name" value="Multidrug efflux transporter AcrB transmembrane domain"/>
    <property type="match status" value="2"/>
</dbReference>
<feature type="transmembrane region" description="Helical" evidence="1">
    <location>
        <begin position="957"/>
        <end position="976"/>
    </location>
</feature>
<dbReference type="Gene3D" id="3.30.70.1320">
    <property type="entry name" value="Multidrug efflux transporter AcrB pore domain like"/>
    <property type="match status" value="1"/>
</dbReference>